<dbReference type="PANTHER" id="PTHR10746:SF6">
    <property type="entry name" value="LARGE RIBOSOMAL SUBUNIT PROTEIN UL4M"/>
    <property type="match status" value="1"/>
</dbReference>
<keyword evidence="2" id="KW-0689">Ribosomal protein</keyword>
<protein>
    <recommendedName>
        <fullName evidence="4">Large ribosomal subunit protein uL4m</fullName>
    </recommendedName>
</protein>
<evidence type="ECO:0000256" key="4">
    <source>
        <dbReference type="ARBA" id="ARBA00040565"/>
    </source>
</evidence>
<dbReference type="GO" id="GO:0006412">
    <property type="term" value="P:translation"/>
    <property type="evidence" value="ECO:0007669"/>
    <property type="project" value="InterPro"/>
</dbReference>
<dbReference type="AlphaFoldDB" id="A0AAW1XXI3"/>
<evidence type="ECO:0000313" key="6">
    <source>
        <dbReference type="EMBL" id="KAK9941299.1"/>
    </source>
</evidence>
<evidence type="ECO:0000256" key="1">
    <source>
        <dbReference type="ARBA" id="ARBA00010528"/>
    </source>
</evidence>
<dbReference type="GO" id="GO:0003735">
    <property type="term" value="F:structural constituent of ribosome"/>
    <property type="evidence" value="ECO:0007669"/>
    <property type="project" value="InterPro"/>
</dbReference>
<dbReference type="Proteomes" id="UP001457282">
    <property type="component" value="Unassembled WGS sequence"/>
</dbReference>
<sequence length="280" mass="31353">MALFIAKRLLRSVDSVLASALVSKGGSVFRACQMLSTSVLTHDLNGGAFPSDSLSLKPVVASQCTTGLCHDLLISVTRFRDENKGSKVFALDVFDAPITMDSARRIFFFCRWLHPVVLWQLAKRQQKDSGRASNGTVSDPQLKGAATNRGLKPRSHAFKNVERLGLKIALTSRVAQGKLLVFEDFGIYRNKPKNIVNYVKQRRKKEKKKKILLVDGGPISEKLKWATKNLRYVTVLPSSELDVDSILYYDTLVMSRDAVNKIAERIMYTPINHGCSTTYW</sequence>
<keyword evidence="3" id="KW-0687">Ribonucleoprotein</keyword>
<feature type="region of interest" description="Disordered" evidence="5">
    <location>
        <begin position="129"/>
        <end position="149"/>
    </location>
</feature>
<gene>
    <name evidence="6" type="ORF">M0R45_017908</name>
</gene>
<evidence type="ECO:0000313" key="7">
    <source>
        <dbReference type="Proteomes" id="UP001457282"/>
    </source>
</evidence>
<organism evidence="6 7">
    <name type="scientific">Rubus argutus</name>
    <name type="common">Southern blackberry</name>
    <dbReference type="NCBI Taxonomy" id="59490"/>
    <lineage>
        <taxon>Eukaryota</taxon>
        <taxon>Viridiplantae</taxon>
        <taxon>Streptophyta</taxon>
        <taxon>Embryophyta</taxon>
        <taxon>Tracheophyta</taxon>
        <taxon>Spermatophyta</taxon>
        <taxon>Magnoliopsida</taxon>
        <taxon>eudicotyledons</taxon>
        <taxon>Gunneridae</taxon>
        <taxon>Pentapetalae</taxon>
        <taxon>rosids</taxon>
        <taxon>fabids</taxon>
        <taxon>Rosales</taxon>
        <taxon>Rosaceae</taxon>
        <taxon>Rosoideae</taxon>
        <taxon>Rosoideae incertae sedis</taxon>
        <taxon>Rubus</taxon>
    </lineage>
</organism>
<keyword evidence="7" id="KW-1185">Reference proteome</keyword>
<dbReference type="GO" id="GO:0005840">
    <property type="term" value="C:ribosome"/>
    <property type="evidence" value="ECO:0007669"/>
    <property type="project" value="UniProtKB-KW"/>
</dbReference>
<comment type="caution">
    <text evidence="6">The sequence shown here is derived from an EMBL/GenBank/DDBJ whole genome shotgun (WGS) entry which is preliminary data.</text>
</comment>
<dbReference type="InterPro" id="IPR013005">
    <property type="entry name" value="Ribosomal_uL4-like"/>
</dbReference>
<dbReference type="SUPFAM" id="SSF52166">
    <property type="entry name" value="Ribosomal protein L4"/>
    <property type="match status" value="1"/>
</dbReference>
<evidence type="ECO:0000256" key="5">
    <source>
        <dbReference type="SAM" id="MobiDB-lite"/>
    </source>
</evidence>
<proteinExistence type="inferred from homology"/>
<dbReference type="InterPro" id="IPR002136">
    <property type="entry name" value="Ribosomal_uL4"/>
</dbReference>
<dbReference type="InterPro" id="IPR023574">
    <property type="entry name" value="Ribosomal_uL4_dom_sf"/>
</dbReference>
<reference evidence="6 7" key="1">
    <citation type="journal article" date="2023" name="G3 (Bethesda)">
        <title>A chromosome-length genome assembly and annotation of blackberry (Rubus argutus, cv. 'Hillquist').</title>
        <authorList>
            <person name="Bruna T."/>
            <person name="Aryal R."/>
            <person name="Dudchenko O."/>
            <person name="Sargent D.J."/>
            <person name="Mead D."/>
            <person name="Buti M."/>
            <person name="Cavallini A."/>
            <person name="Hytonen T."/>
            <person name="Andres J."/>
            <person name="Pham M."/>
            <person name="Weisz D."/>
            <person name="Mascagni F."/>
            <person name="Usai G."/>
            <person name="Natali L."/>
            <person name="Bassil N."/>
            <person name="Fernandez G.E."/>
            <person name="Lomsadze A."/>
            <person name="Armour M."/>
            <person name="Olukolu B."/>
            <person name="Poorten T."/>
            <person name="Britton C."/>
            <person name="Davik J."/>
            <person name="Ashrafi H."/>
            <person name="Aiden E.L."/>
            <person name="Borodovsky M."/>
            <person name="Worthington M."/>
        </authorList>
    </citation>
    <scope>NUCLEOTIDE SEQUENCE [LARGE SCALE GENOMIC DNA]</scope>
    <source>
        <strain evidence="6">PI 553951</strain>
    </source>
</reference>
<dbReference type="Pfam" id="PF00573">
    <property type="entry name" value="Ribosomal_L4"/>
    <property type="match status" value="1"/>
</dbReference>
<dbReference type="Gene3D" id="3.40.1370.10">
    <property type="match status" value="1"/>
</dbReference>
<dbReference type="GO" id="GO:1990904">
    <property type="term" value="C:ribonucleoprotein complex"/>
    <property type="evidence" value="ECO:0007669"/>
    <property type="project" value="UniProtKB-KW"/>
</dbReference>
<evidence type="ECO:0000256" key="2">
    <source>
        <dbReference type="ARBA" id="ARBA00022980"/>
    </source>
</evidence>
<dbReference type="EMBL" id="JBEDUW010000003">
    <property type="protein sequence ID" value="KAK9941299.1"/>
    <property type="molecule type" value="Genomic_DNA"/>
</dbReference>
<evidence type="ECO:0000256" key="3">
    <source>
        <dbReference type="ARBA" id="ARBA00023274"/>
    </source>
</evidence>
<name>A0AAW1XXI3_RUBAR</name>
<comment type="similarity">
    <text evidence="1">Belongs to the universal ribosomal protein uL4 family.</text>
</comment>
<dbReference type="PANTHER" id="PTHR10746">
    <property type="entry name" value="50S RIBOSOMAL PROTEIN L4"/>
    <property type="match status" value="1"/>
</dbReference>
<accession>A0AAW1XXI3</accession>